<comment type="subcellular location">
    <subcellularLocation>
        <location evidence="1">Nucleus</location>
    </subcellularLocation>
</comment>
<gene>
    <name evidence="6" type="primary">TIGD6_9</name>
    <name evidence="6" type="ORF">g.122469</name>
</gene>
<dbReference type="AlphaFoldDB" id="A0A2S2PDT0"/>
<dbReference type="InterPro" id="IPR009057">
    <property type="entry name" value="Homeodomain-like_sf"/>
</dbReference>
<organism evidence="6">
    <name type="scientific">Schizaphis graminum</name>
    <name type="common">Green bug aphid</name>
    <dbReference type="NCBI Taxonomy" id="13262"/>
    <lineage>
        <taxon>Eukaryota</taxon>
        <taxon>Metazoa</taxon>
        <taxon>Ecdysozoa</taxon>
        <taxon>Arthropoda</taxon>
        <taxon>Hexapoda</taxon>
        <taxon>Insecta</taxon>
        <taxon>Pterygota</taxon>
        <taxon>Neoptera</taxon>
        <taxon>Paraneoptera</taxon>
        <taxon>Hemiptera</taxon>
        <taxon>Sternorrhyncha</taxon>
        <taxon>Aphidomorpha</taxon>
        <taxon>Aphidoidea</taxon>
        <taxon>Aphididae</taxon>
        <taxon>Aphidini</taxon>
        <taxon>Schizaphis</taxon>
    </lineage>
</organism>
<dbReference type="Pfam" id="PF03221">
    <property type="entry name" value="HTH_Tnp_Tc5"/>
    <property type="match status" value="1"/>
</dbReference>
<proteinExistence type="predicted"/>
<dbReference type="InterPro" id="IPR007889">
    <property type="entry name" value="HTH_Psq"/>
</dbReference>
<dbReference type="GO" id="GO:0005634">
    <property type="term" value="C:nucleus"/>
    <property type="evidence" value="ECO:0007669"/>
    <property type="project" value="UniProtKB-SubCell"/>
</dbReference>
<dbReference type="GO" id="GO:0003677">
    <property type="term" value="F:DNA binding"/>
    <property type="evidence" value="ECO:0007669"/>
    <property type="project" value="UniProtKB-KW"/>
</dbReference>
<dbReference type="SUPFAM" id="SSF46689">
    <property type="entry name" value="Homeodomain-like"/>
    <property type="match status" value="2"/>
</dbReference>
<sequence length="530" mass="61117">MPTFIVVRIYYTYCLYELYCAMASKRKRLTLKEKIDILEFRTSNTMGVRALADKFSVSKTQIADIIANKDALYKIWAENGEEKRKWTKLQKTETSIIDNEVLNWFSKLREKNLPVSGPMLQEKSKQIAEMHGFDFKGSNGWLEKFRKRNNISFKSVCGEAASVDEEAVNNWKAKIPEIIANYAECDIFNADETGLFYRVLPDKTMAFKNEICTGGKISKERLTVLLCSNMLGEFERPVVIGKAKRPRAFKKLDINNFPVDWYWNKKAWMTTEIMTEWLMKFDNRMGQNKRKVLLFLDNAAPHPHLKMKNIELVFFPPNMTSHCQPLDQGVIHQFKKLYRTQLLRKAVADLDANSSQPINVLDAIYWVSSSSKNIQPETVKKCFLRSGFRHRNNNVTDVDDLLTPIEELGNLIKVIDNTITENDYITLDDCVETYDADIENSSDTTSMSTQNEEESDEENDGSEDQEIPKIRSLREALLAVKDIRKYISSIEVQNSSLFSNTVQLENALTYEITTPAISKQTKVTDFFQKC</sequence>
<evidence type="ECO:0000259" key="5">
    <source>
        <dbReference type="PROSITE" id="PS51253"/>
    </source>
</evidence>
<dbReference type="SMART" id="SM00674">
    <property type="entry name" value="CENPB"/>
    <property type="match status" value="1"/>
</dbReference>
<dbReference type="EMBL" id="GGMR01014936">
    <property type="protein sequence ID" value="MBY27555.1"/>
    <property type="molecule type" value="Transcribed_RNA"/>
</dbReference>
<evidence type="ECO:0000256" key="1">
    <source>
        <dbReference type="ARBA" id="ARBA00004123"/>
    </source>
</evidence>
<evidence type="ECO:0000313" key="6">
    <source>
        <dbReference type="EMBL" id="MBY27555.1"/>
    </source>
</evidence>
<evidence type="ECO:0000256" key="4">
    <source>
        <dbReference type="SAM" id="MobiDB-lite"/>
    </source>
</evidence>
<dbReference type="PANTHER" id="PTHR19303:SF73">
    <property type="entry name" value="PROTEIN PDC2"/>
    <property type="match status" value="1"/>
</dbReference>
<protein>
    <submittedName>
        <fullName evidence="6">Tigger transposable element-derived protein 6</fullName>
    </submittedName>
</protein>
<dbReference type="Gene3D" id="1.10.10.60">
    <property type="entry name" value="Homeodomain-like"/>
    <property type="match status" value="2"/>
</dbReference>
<dbReference type="Pfam" id="PF03184">
    <property type="entry name" value="DDE_1"/>
    <property type="match status" value="1"/>
</dbReference>
<dbReference type="Pfam" id="PF04218">
    <property type="entry name" value="CENP-B_N"/>
    <property type="match status" value="1"/>
</dbReference>
<keyword evidence="2" id="KW-0238">DNA-binding</keyword>
<feature type="domain" description="HTH CENPB-type" evidence="5">
    <location>
        <begin position="85"/>
        <end position="155"/>
    </location>
</feature>
<name>A0A2S2PDT0_SCHGA</name>
<feature type="compositionally biased region" description="Acidic residues" evidence="4">
    <location>
        <begin position="451"/>
        <end position="465"/>
    </location>
</feature>
<dbReference type="InterPro" id="IPR006600">
    <property type="entry name" value="HTH_CenpB_DNA-bd_dom"/>
</dbReference>
<dbReference type="PANTHER" id="PTHR19303">
    <property type="entry name" value="TRANSPOSON"/>
    <property type="match status" value="1"/>
</dbReference>
<evidence type="ECO:0000256" key="3">
    <source>
        <dbReference type="ARBA" id="ARBA00023242"/>
    </source>
</evidence>
<evidence type="ECO:0000256" key="2">
    <source>
        <dbReference type="ARBA" id="ARBA00023125"/>
    </source>
</evidence>
<dbReference type="InterPro" id="IPR004875">
    <property type="entry name" value="DDE_SF_endonuclease_dom"/>
</dbReference>
<dbReference type="PROSITE" id="PS51253">
    <property type="entry name" value="HTH_CENPB"/>
    <property type="match status" value="1"/>
</dbReference>
<feature type="region of interest" description="Disordered" evidence="4">
    <location>
        <begin position="438"/>
        <end position="468"/>
    </location>
</feature>
<accession>A0A2S2PDT0</accession>
<dbReference type="InterPro" id="IPR050863">
    <property type="entry name" value="CenT-Element_Derived"/>
</dbReference>
<reference evidence="6" key="1">
    <citation type="submission" date="2018-04" db="EMBL/GenBank/DDBJ databases">
        <title>Transcriptome of Schizaphis graminum biotype I.</title>
        <authorList>
            <person name="Scully E.D."/>
            <person name="Geib S.M."/>
            <person name="Palmer N.A."/>
            <person name="Koch K."/>
            <person name="Bradshaw J."/>
            <person name="Heng-Moss T."/>
            <person name="Sarath G."/>
        </authorList>
    </citation>
    <scope>NUCLEOTIDE SEQUENCE</scope>
</reference>
<keyword evidence="3" id="KW-0539">Nucleus</keyword>